<dbReference type="Gene3D" id="1.10.260.40">
    <property type="entry name" value="lambda repressor-like DNA-binding domains"/>
    <property type="match status" value="1"/>
</dbReference>
<dbReference type="SMART" id="SM00530">
    <property type="entry name" value="HTH_XRE"/>
    <property type="match status" value="1"/>
</dbReference>
<keyword evidence="3" id="KW-1185">Reference proteome</keyword>
<evidence type="ECO:0000259" key="1">
    <source>
        <dbReference type="PROSITE" id="PS50943"/>
    </source>
</evidence>
<gene>
    <name evidence="2" type="ORF">GH807_15650</name>
</gene>
<proteinExistence type="predicted"/>
<evidence type="ECO:0000313" key="2">
    <source>
        <dbReference type="EMBL" id="MBC3798468.1"/>
    </source>
</evidence>
<dbReference type="CDD" id="cd00093">
    <property type="entry name" value="HTH_XRE"/>
    <property type="match status" value="1"/>
</dbReference>
<dbReference type="SUPFAM" id="SSF47413">
    <property type="entry name" value="lambda repressor-like DNA-binding domains"/>
    <property type="match status" value="1"/>
</dbReference>
<dbReference type="Pfam" id="PF13443">
    <property type="entry name" value="HTH_26"/>
    <property type="match status" value="1"/>
</dbReference>
<sequence length="80" mass="8796">MTICEAVTKRIILLCDEQNITVNKLSTKAGVTQSTVDSILKGKSKNPGVCTIKKLCDASNISIIDFFNHPLFENLDIDLN</sequence>
<dbReference type="Proteomes" id="UP000653358">
    <property type="component" value="Unassembled WGS sequence"/>
</dbReference>
<reference evidence="2 3" key="1">
    <citation type="journal article" date="2020" name="mSystems">
        <title>Defining Genomic and Predicted Metabolic Features of the Acetobacterium Genus.</title>
        <authorList>
            <person name="Ross D.E."/>
            <person name="Marshall C.W."/>
            <person name="Gulliver D."/>
            <person name="May H.D."/>
            <person name="Norman R.S."/>
        </authorList>
    </citation>
    <scope>NUCLEOTIDE SEQUENCE [LARGE SCALE GENOMIC DNA]</scope>
    <source>
        <strain evidence="2 3">DSM 9173</strain>
    </source>
</reference>
<dbReference type="InterPro" id="IPR010982">
    <property type="entry name" value="Lambda_DNA-bd_dom_sf"/>
</dbReference>
<feature type="domain" description="HTH cro/C1-type" evidence="1">
    <location>
        <begin position="11"/>
        <end position="66"/>
    </location>
</feature>
<dbReference type="InterPro" id="IPR001387">
    <property type="entry name" value="Cro/C1-type_HTH"/>
</dbReference>
<comment type="caution">
    <text evidence="2">The sequence shown here is derived from an EMBL/GenBank/DDBJ whole genome shotgun (WGS) entry which is preliminary data.</text>
</comment>
<evidence type="ECO:0000313" key="3">
    <source>
        <dbReference type="Proteomes" id="UP000653358"/>
    </source>
</evidence>
<dbReference type="PROSITE" id="PS50943">
    <property type="entry name" value="HTH_CROC1"/>
    <property type="match status" value="1"/>
</dbReference>
<protein>
    <submittedName>
        <fullName evidence="2">Helix-turn-helix domain-containing protein</fullName>
    </submittedName>
</protein>
<dbReference type="EMBL" id="WJBB01000030">
    <property type="protein sequence ID" value="MBC3798468.1"/>
    <property type="molecule type" value="Genomic_DNA"/>
</dbReference>
<accession>A0ABR6WPQ4</accession>
<name>A0ABR6WPQ4_9FIRM</name>
<dbReference type="RefSeq" id="WP_148603745.1">
    <property type="nucleotide sequence ID" value="NZ_RXYB01000010.1"/>
</dbReference>
<organism evidence="2 3">
    <name type="scientific">Acetobacterium tundrae</name>
    <dbReference type="NCBI Taxonomy" id="132932"/>
    <lineage>
        <taxon>Bacteria</taxon>
        <taxon>Bacillati</taxon>
        <taxon>Bacillota</taxon>
        <taxon>Clostridia</taxon>
        <taxon>Eubacteriales</taxon>
        <taxon>Eubacteriaceae</taxon>
        <taxon>Acetobacterium</taxon>
    </lineage>
</organism>